<dbReference type="Gene3D" id="2.120.10.30">
    <property type="entry name" value="TolB, C-terminal domain"/>
    <property type="match status" value="2"/>
</dbReference>
<dbReference type="Proteomes" id="UP000696931">
    <property type="component" value="Unassembled WGS sequence"/>
</dbReference>
<evidence type="ECO:0008006" key="4">
    <source>
        <dbReference type="Google" id="ProtNLM"/>
    </source>
</evidence>
<dbReference type="EMBL" id="JACRIW010000042">
    <property type="protein sequence ID" value="MBI5169116.1"/>
    <property type="molecule type" value="Genomic_DNA"/>
</dbReference>
<dbReference type="AlphaFoldDB" id="A0A933SCZ4"/>
<feature type="signal peptide" evidence="1">
    <location>
        <begin position="1"/>
        <end position="19"/>
    </location>
</feature>
<dbReference type="GO" id="GO:0008270">
    <property type="term" value="F:zinc ion binding"/>
    <property type="evidence" value="ECO:0007669"/>
    <property type="project" value="UniProtKB-KW"/>
</dbReference>
<keyword evidence="1" id="KW-0732">Signal</keyword>
<comment type="caution">
    <text evidence="2">The sequence shown here is derived from an EMBL/GenBank/DDBJ whole genome shotgun (WGS) entry which is preliminary data.</text>
</comment>
<dbReference type="PANTHER" id="PTHR24104:SF25">
    <property type="entry name" value="PROTEIN LIN-41"/>
    <property type="match status" value="1"/>
</dbReference>
<dbReference type="PANTHER" id="PTHR24104">
    <property type="entry name" value="E3 UBIQUITIN-PROTEIN LIGASE NHLRC1-RELATED"/>
    <property type="match status" value="1"/>
</dbReference>
<dbReference type="SUPFAM" id="SSF101898">
    <property type="entry name" value="NHL repeat"/>
    <property type="match status" value="1"/>
</dbReference>
<evidence type="ECO:0000313" key="3">
    <source>
        <dbReference type="Proteomes" id="UP000696931"/>
    </source>
</evidence>
<sequence>MTRRALFAFALAASFCTLAAPPRAWAILDEVHTYATITGAALYGVAFDDYGNLFVAGSLAGAGKVWKVGPGGSPVTEFATGFVDPRGLAFDTAGNLFVSDYQGNKIYKVSPAQVKTTFVASITSPAFLEFGPGGNLFVAEWGQLRVQVVSPAGVVSNYATAVGALGEEVSGMVYDPASGDLYVGAGPNLKRIGAGGSPVNVFATGLIGIFGLARDAAGTFYASRYSHRDVYEISTAGAPSPYAGVHLASGCLDGPRLSAKFIYTAGVTVHQGTLYIADQSCHTIRAIDIAGAPTPAVTSTWGRVKTMYR</sequence>
<feature type="chain" id="PRO_5037828246" description="SMP-30/Gluconolactonase/LRE-like region domain-containing protein" evidence="1">
    <location>
        <begin position="20"/>
        <end position="309"/>
    </location>
</feature>
<gene>
    <name evidence="2" type="ORF">HZA61_06485</name>
</gene>
<evidence type="ECO:0000313" key="2">
    <source>
        <dbReference type="EMBL" id="MBI5169116.1"/>
    </source>
</evidence>
<dbReference type="InterPro" id="IPR011042">
    <property type="entry name" value="6-blade_b-propeller_TolB-like"/>
</dbReference>
<name>A0A933SCZ4_UNCEI</name>
<dbReference type="InterPro" id="IPR050952">
    <property type="entry name" value="TRIM-NHL_E3_ligases"/>
</dbReference>
<proteinExistence type="predicted"/>
<accession>A0A933SCZ4</accession>
<reference evidence="2" key="1">
    <citation type="submission" date="2020-07" db="EMBL/GenBank/DDBJ databases">
        <title>Huge and variable diversity of episymbiotic CPR bacteria and DPANN archaea in groundwater ecosystems.</title>
        <authorList>
            <person name="He C.Y."/>
            <person name="Keren R."/>
            <person name="Whittaker M."/>
            <person name="Farag I.F."/>
            <person name="Doudna J."/>
            <person name="Cate J.H.D."/>
            <person name="Banfield J.F."/>
        </authorList>
    </citation>
    <scope>NUCLEOTIDE SEQUENCE</scope>
    <source>
        <strain evidence="2">NC_groundwater_1813_Pr3_B-0.1um_71_17</strain>
    </source>
</reference>
<protein>
    <recommendedName>
        <fullName evidence="4">SMP-30/Gluconolactonase/LRE-like region domain-containing protein</fullName>
    </recommendedName>
</protein>
<organism evidence="2 3">
    <name type="scientific">Eiseniibacteriota bacterium</name>
    <dbReference type="NCBI Taxonomy" id="2212470"/>
    <lineage>
        <taxon>Bacteria</taxon>
        <taxon>Candidatus Eiseniibacteriota</taxon>
    </lineage>
</organism>
<evidence type="ECO:0000256" key="1">
    <source>
        <dbReference type="SAM" id="SignalP"/>
    </source>
</evidence>